<proteinExistence type="inferred from homology"/>
<dbReference type="Pfam" id="PF13450">
    <property type="entry name" value="NAD_binding_8"/>
    <property type="match status" value="1"/>
</dbReference>
<dbReference type="Proteomes" id="UP001228403">
    <property type="component" value="Unassembled WGS sequence"/>
</dbReference>
<accession>A0ABT7U430</accession>
<keyword evidence="5 7" id="KW-0413">Isomerase</keyword>
<gene>
    <name evidence="7" type="primary">glf</name>
    <name evidence="7" type="ORF">QUW02_03640</name>
</gene>
<comment type="caution">
    <text evidence="7">The sequence shown here is derived from an EMBL/GenBank/DDBJ whole genome shotgun (WGS) entry which is preliminary data.</text>
</comment>
<dbReference type="SUPFAM" id="SSF51971">
    <property type="entry name" value="Nucleotide-binding domain"/>
    <property type="match status" value="1"/>
</dbReference>
<evidence type="ECO:0000313" key="8">
    <source>
        <dbReference type="Proteomes" id="UP001228403"/>
    </source>
</evidence>
<evidence type="ECO:0000256" key="3">
    <source>
        <dbReference type="ARBA" id="ARBA00022630"/>
    </source>
</evidence>
<comment type="similarity">
    <text evidence="2">Belongs to the UDP-galactopyranose/dTDP-fucopyranose mutase family.</text>
</comment>
<dbReference type="Gene3D" id="3.40.50.720">
    <property type="entry name" value="NAD(P)-binding Rossmann-like Domain"/>
    <property type="match status" value="3"/>
</dbReference>
<feature type="domain" description="UDP-galactopyranose mutase C-terminal" evidence="6">
    <location>
        <begin position="150"/>
        <end position="355"/>
    </location>
</feature>
<organism evidence="7 8">
    <name type="scientific">Bacteroides eggerthii</name>
    <dbReference type="NCBI Taxonomy" id="28111"/>
    <lineage>
        <taxon>Bacteria</taxon>
        <taxon>Pseudomonadati</taxon>
        <taxon>Bacteroidota</taxon>
        <taxon>Bacteroidia</taxon>
        <taxon>Bacteroidales</taxon>
        <taxon>Bacteroidaceae</taxon>
        <taxon>Bacteroides</taxon>
    </lineage>
</organism>
<dbReference type="InterPro" id="IPR015899">
    <property type="entry name" value="UDP-GalPyranose_mutase_C"/>
</dbReference>
<keyword evidence="8" id="KW-1185">Reference proteome</keyword>
<dbReference type="EMBL" id="JAUDCF010000005">
    <property type="protein sequence ID" value="MDM8145028.1"/>
    <property type="molecule type" value="Genomic_DNA"/>
</dbReference>
<keyword evidence="4" id="KW-0274">FAD</keyword>
<evidence type="ECO:0000259" key="6">
    <source>
        <dbReference type="Pfam" id="PF03275"/>
    </source>
</evidence>
<dbReference type="InterPro" id="IPR004379">
    <property type="entry name" value="UDP-GALP_mutase"/>
</dbReference>
<dbReference type="SUPFAM" id="SSF54373">
    <property type="entry name" value="FAD-linked reductases, C-terminal domain"/>
    <property type="match status" value="1"/>
</dbReference>
<dbReference type="GO" id="GO:0008767">
    <property type="term" value="F:UDP-galactopyranose mutase activity"/>
    <property type="evidence" value="ECO:0007669"/>
    <property type="project" value="UniProtKB-EC"/>
</dbReference>
<sequence>MKKDYDYLIVGAGLFGATFANIARQNGKRCLVIDKRSHLGGNVYCEDIGGIIVHKYGPHIFHTNDDNVWEFVNRFVSFNQFTLNPIAIFNGKLYNLPFNMHTFYQMWGVTKPEDAIAIIDRQRKTTNRHSPQNLEEQAISLVGRDVYEILIKGYTEKQWGRSCDKLPADIIKRLPVRYSFNNNYFNDRFQGIPVGGYNILIKGLLQGTECRTSCNFIENRRYFEGIADKIVYTGPIDEYFDYCLGRLEYRSLRFEQENIPTDNFQGNAIVNYTSAEIPYTRIVEHKWFDIYNVSVIKALHTVITREYPQDFTYGVEPYYPICSERNMALYRKYVALAKEKASNVVFSGRLGLYQYLDMDKTITEAITLAKKEYELRT</sequence>
<dbReference type="PANTHER" id="PTHR21197">
    <property type="entry name" value="UDP-GALACTOPYRANOSE MUTASE"/>
    <property type="match status" value="1"/>
</dbReference>
<comment type="cofactor">
    <cofactor evidence="1">
        <name>FAD</name>
        <dbReference type="ChEBI" id="CHEBI:57692"/>
    </cofactor>
</comment>
<evidence type="ECO:0000256" key="4">
    <source>
        <dbReference type="ARBA" id="ARBA00022827"/>
    </source>
</evidence>
<keyword evidence="3" id="KW-0285">Flavoprotein</keyword>
<evidence type="ECO:0000256" key="5">
    <source>
        <dbReference type="ARBA" id="ARBA00023235"/>
    </source>
</evidence>
<dbReference type="Pfam" id="PF03275">
    <property type="entry name" value="GLF"/>
    <property type="match status" value="1"/>
</dbReference>
<protein>
    <submittedName>
        <fullName evidence="7">UDP-galactopyranose mutase</fullName>
        <ecNumber evidence="7">5.4.99.9</ecNumber>
    </submittedName>
</protein>
<dbReference type="NCBIfam" id="TIGR00031">
    <property type="entry name" value="UDP-GALP_mutase"/>
    <property type="match status" value="1"/>
</dbReference>
<evidence type="ECO:0000256" key="1">
    <source>
        <dbReference type="ARBA" id="ARBA00001974"/>
    </source>
</evidence>
<name>A0ABT7U430_9BACE</name>
<evidence type="ECO:0000313" key="7">
    <source>
        <dbReference type="EMBL" id="MDM8145028.1"/>
    </source>
</evidence>
<dbReference type="PANTHER" id="PTHR21197:SF0">
    <property type="entry name" value="UDP-GALACTOPYRANOSE MUTASE"/>
    <property type="match status" value="1"/>
</dbReference>
<reference evidence="7 8" key="1">
    <citation type="submission" date="2023-06" db="EMBL/GenBank/DDBJ databases">
        <authorList>
            <person name="Zeman M."/>
            <person name="Kubasova T."/>
            <person name="Jahodarova E."/>
            <person name="Nykrynova M."/>
            <person name="Rychlik I."/>
        </authorList>
    </citation>
    <scope>NUCLEOTIDE SEQUENCE [LARGE SCALE GENOMIC DNA]</scope>
    <source>
        <strain evidence="7 8">ET4</strain>
    </source>
</reference>
<reference evidence="8" key="2">
    <citation type="submission" date="2023-07" db="EMBL/GenBank/DDBJ databases">
        <title>Identification and characterization of horizontal gene transfer across gut microbiota members of farm animals based on homology search.</title>
        <authorList>
            <person name="Schwarzerova J."/>
            <person name="Nykrynova M."/>
            <person name="Jureckova K."/>
            <person name="Cejkova D."/>
            <person name="Rychlik I."/>
        </authorList>
    </citation>
    <scope>NUCLEOTIDE SEQUENCE [LARGE SCALE GENOMIC DNA]</scope>
    <source>
        <strain evidence="8">ET4</strain>
    </source>
</reference>
<evidence type="ECO:0000256" key="2">
    <source>
        <dbReference type="ARBA" id="ARBA00009321"/>
    </source>
</evidence>
<dbReference type="EC" id="5.4.99.9" evidence="7"/>